<gene>
    <name evidence="2" type="ORF">SAMN04489723_104228</name>
</gene>
<dbReference type="RefSeq" id="WP_092895719.1">
    <property type="nucleotide sequence ID" value="NZ_FOKK01000004.1"/>
</dbReference>
<sequence>MKKYINYLSALATGCILLGAVTSCKDLTETNINPNGVESSSVHPNLILTTVLSNTATMDVSLGFGDMAGVMQHTQLDAWFSGHNNYDWSNQSWTGNYSVLEDIKLMEQRAEALELPFYLGLAKVMNAYHFARIADLWGDAPYLDAVSGDKGGEQYLLPAFDSQQVIYEGAINDLKEANDILAAVGTYETTPQDILFEGNVMKWRKFANSLQLRIYLRVSEKMPEFASSGIQQILSDPTNFPIITNVIDDAAISFPGASSNTSWPSNTEFDGSNGSNYRRIKMCSTLVDVLQSLNDSRISVWAEKIQVPIVIDDTLPADTDEIKDGVRYISSDVAEGRQVDTDPDYVGIPPAVSNLPSEYNLNPTPGQQSYNPHVSFVSEMYQDPSGPLLKARLMSAAEVQFILAESALTGLGASGSPQMYYEAGVRASFEAWGLSGDYTDYISGKAAFDNTLEQIITQKWIASWSASTEAWFDYRRTGFPALTAGPAAVRSALPLRFYYMQDELTINEDNATQAVSRLEVTQFSQSDENNSAWSKFWLLQGTGKPW</sequence>
<evidence type="ECO:0000313" key="2">
    <source>
        <dbReference type="EMBL" id="SFB10670.1"/>
    </source>
</evidence>
<feature type="signal peptide" evidence="1">
    <location>
        <begin position="1"/>
        <end position="25"/>
    </location>
</feature>
<dbReference type="AlphaFoldDB" id="A0A1I0YDS7"/>
<dbReference type="OrthoDB" id="973072at2"/>
<dbReference type="SUPFAM" id="SSF48452">
    <property type="entry name" value="TPR-like"/>
    <property type="match status" value="1"/>
</dbReference>
<evidence type="ECO:0000313" key="3">
    <source>
        <dbReference type="Proteomes" id="UP000198790"/>
    </source>
</evidence>
<evidence type="ECO:0000256" key="1">
    <source>
        <dbReference type="SAM" id="SignalP"/>
    </source>
</evidence>
<dbReference type="PROSITE" id="PS51257">
    <property type="entry name" value="PROKAR_LIPOPROTEIN"/>
    <property type="match status" value="1"/>
</dbReference>
<dbReference type="Gene3D" id="1.25.40.390">
    <property type="match status" value="1"/>
</dbReference>
<dbReference type="Proteomes" id="UP000198790">
    <property type="component" value="Unassembled WGS sequence"/>
</dbReference>
<reference evidence="2 3" key="1">
    <citation type="submission" date="2016-10" db="EMBL/GenBank/DDBJ databases">
        <authorList>
            <person name="de Groot N.N."/>
        </authorList>
    </citation>
    <scope>NUCLEOTIDE SEQUENCE [LARGE SCALE GENOMIC DNA]</scope>
    <source>
        <strain evidence="2 3">DSM 23399</strain>
    </source>
</reference>
<dbReference type="EMBL" id="FOKK01000004">
    <property type="protein sequence ID" value="SFB10670.1"/>
    <property type="molecule type" value="Genomic_DNA"/>
</dbReference>
<dbReference type="Pfam" id="PF12771">
    <property type="entry name" value="SusD-like_2"/>
    <property type="match status" value="2"/>
</dbReference>
<feature type="chain" id="PRO_5011560373" evidence="1">
    <location>
        <begin position="26"/>
        <end position="546"/>
    </location>
</feature>
<organism evidence="2 3">
    <name type="scientific">Algoriphagus aquimarinus</name>
    <dbReference type="NCBI Taxonomy" id="237018"/>
    <lineage>
        <taxon>Bacteria</taxon>
        <taxon>Pseudomonadati</taxon>
        <taxon>Bacteroidota</taxon>
        <taxon>Cytophagia</taxon>
        <taxon>Cytophagales</taxon>
        <taxon>Cyclobacteriaceae</taxon>
        <taxon>Algoriphagus</taxon>
    </lineage>
</organism>
<proteinExistence type="predicted"/>
<protein>
    <submittedName>
        <fullName evidence="2">Starch-binding associating with outer membrane</fullName>
    </submittedName>
</protein>
<name>A0A1I0YDS7_9BACT</name>
<dbReference type="InterPro" id="IPR011990">
    <property type="entry name" value="TPR-like_helical_dom_sf"/>
</dbReference>
<keyword evidence="3" id="KW-1185">Reference proteome</keyword>
<keyword evidence="1" id="KW-0732">Signal</keyword>
<dbReference type="InterPro" id="IPR041662">
    <property type="entry name" value="SusD-like_2"/>
</dbReference>
<dbReference type="STRING" id="237018.SAMN04489723_104228"/>
<accession>A0A1I0YDS7</accession>